<dbReference type="InterPro" id="IPR020825">
    <property type="entry name" value="Phe-tRNA_synthase-like_B3/B4"/>
</dbReference>
<evidence type="ECO:0000313" key="15">
    <source>
        <dbReference type="Proteomes" id="UP000176389"/>
    </source>
</evidence>
<dbReference type="GO" id="GO:0009328">
    <property type="term" value="C:phenylalanine-tRNA ligase complex"/>
    <property type="evidence" value="ECO:0007669"/>
    <property type="project" value="TreeGrafter"/>
</dbReference>
<sequence length="665" mass="74537">MRAPISWIKEYVEIKEPAEKLAEDLQFSGTKVESIASEGTEVIFDFEITPNRPDCLSVIGIAREIAAIYQRKLTTPSAFSVTSVEKEEKSVQFEVADKKLCSSYSLGVIDYVKVGPSPDWLAKRLEKSGLRSINNIVDITNYVMLEIGQPMHAFDYDKISGAMNLRTSKIGETLVTLDGVKRVLPAGAIIIEDKEKIVDLAGLMGGENSEVDESTQTLILHVPLYNPLAIRKASQYLGLRSEASNRFEKKLDPNAHRYAFERTAQLMGEVAGAKLVSEVTSVGYPHKEGSLVVPFSLVSEVLGISISKEQIKNILERLGFATQHQVDKADEFKLKVPTFRTDIEEPIDIVEEVGRIYGYNNFPKTLPSRPSVVQFPRQTDFEGKVRRALALLGLKEVYTGSLTSAKILDRAGIRVENCLKVANRLVIDYEYLRPTLIVGLLLASSANIERFERFSLFEVGRIFEKNIEKNGLPSQPKKVAGIFINYDFKRAKGIVENFLGKLGIGSLEFMATENNSPYGSTIAKISSVNKSIGMLGSIEEKILTSYDISASTYAFELDFEILRSLQSERKYKPPPKYPIVKENISLFVNQNTKFSNIRKAIRKGAGHSLFNLTLLEEKSVKGKRSLLLGIEYFDLFKTLERRHIEVIREKVLKELVNIDTQPRIS</sequence>
<organism evidence="14 15">
    <name type="scientific">Candidatus Woykebacteria bacterium RBG_16_43_9</name>
    <dbReference type="NCBI Taxonomy" id="1802596"/>
    <lineage>
        <taxon>Bacteria</taxon>
        <taxon>Candidatus Woykeibacteriota</taxon>
    </lineage>
</organism>
<evidence type="ECO:0000259" key="13">
    <source>
        <dbReference type="PROSITE" id="PS51483"/>
    </source>
</evidence>
<keyword evidence="9 11" id="KW-0030">Aminoacyl-tRNA synthetase</keyword>
<dbReference type="Proteomes" id="UP000176389">
    <property type="component" value="Unassembled WGS sequence"/>
</dbReference>
<keyword evidence="8 11" id="KW-0648">Protein biosynthesis</keyword>
<dbReference type="GO" id="GO:0004826">
    <property type="term" value="F:phenylalanine-tRNA ligase activity"/>
    <property type="evidence" value="ECO:0007669"/>
    <property type="project" value="UniProtKB-UniRule"/>
</dbReference>
<dbReference type="NCBIfam" id="TIGR00472">
    <property type="entry name" value="pheT_bact"/>
    <property type="match status" value="1"/>
</dbReference>
<dbReference type="InterPro" id="IPR045864">
    <property type="entry name" value="aa-tRNA-synth_II/BPL/LPL"/>
</dbReference>
<dbReference type="Pfam" id="PF03147">
    <property type="entry name" value="FDX-ACB"/>
    <property type="match status" value="1"/>
</dbReference>
<comment type="subunit">
    <text evidence="2 11">Tetramer of two alpha and two beta subunits.</text>
</comment>
<dbReference type="PANTHER" id="PTHR10947">
    <property type="entry name" value="PHENYLALANYL-TRNA SYNTHETASE BETA CHAIN AND LEUCINE-RICH REPEAT-CONTAINING PROTEIN 47"/>
    <property type="match status" value="1"/>
</dbReference>
<dbReference type="GO" id="GO:0005524">
    <property type="term" value="F:ATP binding"/>
    <property type="evidence" value="ECO:0007669"/>
    <property type="project" value="UniProtKB-UniRule"/>
</dbReference>
<dbReference type="SMART" id="SM00873">
    <property type="entry name" value="B3_4"/>
    <property type="match status" value="1"/>
</dbReference>
<dbReference type="GO" id="GO:0003723">
    <property type="term" value="F:RNA binding"/>
    <property type="evidence" value="ECO:0007669"/>
    <property type="project" value="InterPro"/>
</dbReference>
<evidence type="ECO:0000256" key="9">
    <source>
        <dbReference type="ARBA" id="ARBA00023146"/>
    </source>
</evidence>
<keyword evidence="6 11" id="KW-0067">ATP-binding</keyword>
<keyword evidence="7 11" id="KW-0460">Magnesium</keyword>
<feature type="domain" description="B5" evidence="13">
    <location>
        <begin position="286"/>
        <end position="364"/>
    </location>
</feature>
<dbReference type="Pfam" id="PF17759">
    <property type="entry name" value="tRNA_synthFbeta"/>
    <property type="match status" value="1"/>
</dbReference>
<comment type="similarity">
    <text evidence="1 11">Belongs to the phenylalanyl-tRNA synthetase beta subunit family. Type 1 subfamily.</text>
</comment>
<dbReference type="InterPro" id="IPR045060">
    <property type="entry name" value="Phe-tRNA-ligase_IIc_bsu"/>
</dbReference>
<evidence type="ECO:0000313" key="14">
    <source>
        <dbReference type="EMBL" id="OGY26318.1"/>
    </source>
</evidence>
<dbReference type="InterPro" id="IPR005146">
    <property type="entry name" value="B3/B4_tRNA-bd"/>
</dbReference>
<dbReference type="PROSITE" id="PS51447">
    <property type="entry name" value="FDX_ACB"/>
    <property type="match status" value="1"/>
</dbReference>
<protein>
    <recommendedName>
        <fullName evidence="11">Phenylalanine--tRNA ligase beta subunit</fullName>
        <ecNumber evidence="11">6.1.1.20</ecNumber>
    </recommendedName>
    <alternativeName>
        <fullName evidence="11">Phenylalanyl-tRNA synthetase beta subunit</fullName>
        <shortName evidence="11">PheRS</shortName>
    </alternativeName>
</protein>
<evidence type="ECO:0000256" key="4">
    <source>
        <dbReference type="ARBA" id="ARBA00022723"/>
    </source>
</evidence>
<comment type="cofactor">
    <cofactor evidence="11">
        <name>Mg(2+)</name>
        <dbReference type="ChEBI" id="CHEBI:18420"/>
    </cofactor>
    <text evidence="11">Binds 2 magnesium ions per tetramer.</text>
</comment>
<name>A0A1G1WF43_9BACT</name>
<dbReference type="Gene3D" id="3.30.70.380">
    <property type="entry name" value="Ferrodoxin-fold anticodon-binding domain"/>
    <property type="match status" value="1"/>
</dbReference>
<dbReference type="SMART" id="SM00874">
    <property type="entry name" value="B5"/>
    <property type="match status" value="1"/>
</dbReference>
<keyword evidence="3 11" id="KW-0436">Ligase</keyword>
<dbReference type="HAMAP" id="MF_00283">
    <property type="entry name" value="Phe_tRNA_synth_beta1"/>
    <property type="match status" value="1"/>
</dbReference>
<accession>A0A1G1WF43</accession>
<comment type="catalytic activity">
    <reaction evidence="10 11">
        <text>tRNA(Phe) + L-phenylalanine + ATP = L-phenylalanyl-tRNA(Phe) + AMP + diphosphate + H(+)</text>
        <dbReference type="Rhea" id="RHEA:19413"/>
        <dbReference type="Rhea" id="RHEA-COMP:9668"/>
        <dbReference type="Rhea" id="RHEA-COMP:9699"/>
        <dbReference type="ChEBI" id="CHEBI:15378"/>
        <dbReference type="ChEBI" id="CHEBI:30616"/>
        <dbReference type="ChEBI" id="CHEBI:33019"/>
        <dbReference type="ChEBI" id="CHEBI:58095"/>
        <dbReference type="ChEBI" id="CHEBI:78442"/>
        <dbReference type="ChEBI" id="CHEBI:78531"/>
        <dbReference type="ChEBI" id="CHEBI:456215"/>
        <dbReference type="EC" id="6.1.1.20"/>
    </reaction>
</comment>
<dbReference type="Pfam" id="PF03483">
    <property type="entry name" value="B3_4"/>
    <property type="match status" value="1"/>
</dbReference>
<dbReference type="GO" id="GO:0006432">
    <property type="term" value="P:phenylalanyl-tRNA aminoacylation"/>
    <property type="evidence" value="ECO:0007669"/>
    <property type="project" value="UniProtKB-UniRule"/>
</dbReference>
<comment type="caution">
    <text evidence="14">The sequence shown here is derived from an EMBL/GenBank/DDBJ whole genome shotgun (WGS) entry which is preliminary data.</text>
</comment>
<evidence type="ECO:0000256" key="7">
    <source>
        <dbReference type="ARBA" id="ARBA00022842"/>
    </source>
</evidence>
<evidence type="ECO:0000256" key="10">
    <source>
        <dbReference type="ARBA" id="ARBA00049255"/>
    </source>
</evidence>
<dbReference type="SUPFAM" id="SSF46955">
    <property type="entry name" value="Putative DNA-binding domain"/>
    <property type="match status" value="2"/>
</dbReference>
<feature type="binding site" evidence="11">
    <location>
        <position position="348"/>
    </location>
    <ligand>
        <name>Mg(2+)</name>
        <dbReference type="ChEBI" id="CHEBI:18420"/>
        <note>shared with alpha subunit</note>
    </ligand>
</feature>
<evidence type="ECO:0000259" key="12">
    <source>
        <dbReference type="PROSITE" id="PS51447"/>
    </source>
</evidence>
<dbReference type="SMART" id="SM00896">
    <property type="entry name" value="FDX-ACB"/>
    <property type="match status" value="1"/>
</dbReference>
<evidence type="ECO:0000256" key="5">
    <source>
        <dbReference type="ARBA" id="ARBA00022741"/>
    </source>
</evidence>
<dbReference type="STRING" id="1802596.A2Z11_01185"/>
<dbReference type="Gene3D" id="3.30.56.10">
    <property type="match status" value="2"/>
</dbReference>
<feature type="binding site" evidence="11">
    <location>
        <position position="351"/>
    </location>
    <ligand>
        <name>Mg(2+)</name>
        <dbReference type="ChEBI" id="CHEBI:18420"/>
        <note>shared with alpha subunit</note>
    </ligand>
</feature>
<dbReference type="EC" id="6.1.1.20" evidence="11"/>
<reference evidence="14 15" key="1">
    <citation type="journal article" date="2016" name="Nat. Commun.">
        <title>Thousands of microbial genomes shed light on interconnected biogeochemical processes in an aquifer system.</title>
        <authorList>
            <person name="Anantharaman K."/>
            <person name="Brown C.T."/>
            <person name="Hug L.A."/>
            <person name="Sharon I."/>
            <person name="Castelle C.J."/>
            <person name="Probst A.J."/>
            <person name="Thomas B.C."/>
            <person name="Singh A."/>
            <person name="Wilkins M.J."/>
            <person name="Karaoz U."/>
            <person name="Brodie E.L."/>
            <person name="Williams K.H."/>
            <person name="Hubbard S.S."/>
            <person name="Banfield J.F."/>
        </authorList>
    </citation>
    <scope>NUCLEOTIDE SEQUENCE [LARGE SCALE GENOMIC DNA]</scope>
</reference>
<dbReference type="PROSITE" id="PS51483">
    <property type="entry name" value="B5"/>
    <property type="match status" value="1"/>
</dbReference>
<evidence type="ECO:0000256" key="3">
    <source>
        <dbReference type="ARBA" id="ARBA00022598"/>
    </source>
</evidence>
<dbReference type="AlphaFoldDB" id="A0A1G1WF43"/>
<comment type="subcellular location">
    <subcellularLocation>
        <location evidence="11">Cytoplasm</location>
    </subcellularLocation>
</comment>
<dbReference type="InterPro" id="IPR036690">
    <property type="entry name" value="Fdx_antiC-bd_sf"/>
</dbReference>
<dbReference type="EMBL" id="MHCS01000025">
    <property type="protein sequence ID" value="OGY26318.1"/>
    <property type="molecule type" value="Genomic_DNA"/>
</dbReference>
<evidence type="ECO:0000256" key="11">
    <source>
        <dbReference type="HAMAP-Rule" id="MF_00283"/>
    </source>
</evidence>
<dbReference type="GO" id="GO:0000287">
    <property type="term" value="F:magnesium ion binding"/>
    <property type="evidence" value="ECO:0007669"/>
    <property type="project" value="UniProtKB-UniRule"/>
</dbReference>
<feature type="domain" description="FDX-ACB" evidence="12">
    <location>
        <begin position="575"/>
        <end position="663"/>
    </location>
</feature>
<keyword evidence="5 11" id="KW-0547">Nucleotide-binding</keyword>
<dbReference type="Pfam" id="PF03484">
    <property type="entry name" value="B5"/>
    <property type="match status" value="1"/>
</dbReference>
<feature type="binding site" evidence="11">
    <location>
        <position position="352"/>
    </location>
    <ligand>
        <name>Mg(2+)</name>
        <dbReference type="ChEBI" id="CHEBI:18420"/>
        <note>shared with alpha subunit</note>
    </ligand>
</feature>
<dbReference type="PANTHER" id="PTHR10947:SF0">
    <property type="entry name" value="PHENYLALANINE--TRNA LIGASE BETA SUBUNIT"/>
    <property type="match status" value="1"/>
</dbReference>
<evidence type="ECO:0000256" key="2">
    <source>
        <dbReference type="ARBA" id="ARBA00011209"/>
    </source>
</evidence>
<evidence type="ECO:0000256" key="1">
    <source>
        <dbReference type="ARBA" id="ARBA00008653"/>
    </source>
</evidence>
<dbReference type="InterPro" id="IPR005147">
    <property type="entry name" value="tRNA_synthase_B5-dom"/>
</dbReference>
<dbReference type="InterPro" id="IPR004532">
    <property type="entry name" value="Phe-tRNA-ligase_IIc_bsu_bact"/>
</dbReference>
<feature type="binding site" evidence="11">
    <location>
        <position position="342"/>
    </location>
    <ligand>
        <name>Mg(2+)</name>
        <dbReference type="ChEBI" id="CHEBI:18420"/>
        <note>shared with alpha subunit</note>
    </ligand>
</feature>
<keyword evidence="4 11" id="KW-0479">Metal-binding</keyword>
<dbReference type="InterPro" id="IPR009061">
    <property type="entry name" value="DNA-bd_dom_put_sf"/>
</dbReference>
<evidence type="ECO:0000256" key="8">
    <source>
        <dbReference type="ARBA" id="ARBA00022917"/>
    </source>
</evidence>
<dbReference type="SUPFAM" id="SSF55681">
    <property type="entry name" value="Class II aaRS and biotin synthetases"/>
    <property type="match status" value="1"/>
</dbReference>
<gene>
    <name evidence="11" type="primary">pheT</name>
    <name evidence="14" type="ORF">A2Z11_01185</name>
</gene>
<dbReference type="Gene3D" id="3.30.930.10">
    <property type="entry name" value="Bira Bifunctional Protein, Domain 2"/>
    <property type="match status" value="1"/>
</dbReference>
<keyword evidence="11" id="KW-0963">Cytoplasm</keyword>
<dbReference type="InterPro" id="IPR041616">
    <property type="entry name" value="PheRS_beta_core"/>
</dbReference>
<dbReference type="SUPFAM" id="SSF54991">
    <property type="entry name" value="Anticodon-binding domain of PheRS"/>
    <property type="match status" value="1"/>
</dbReference>
<dbReference type="Gene3D" id="3.50.40.10">
    <property type="entry name" value="Phenylalanyl-trna Synthetase, Chain B, domain 3"/>
    <property type="match status" value="1"/>
</dbReference>
<proteinExistence type="inferred from homology"/>
<dbReference type="FunFam" id="3.30.56.10:FF:000001">
    <property type="entry name" value="Phenylalanine--tRNA ligase beta subunit"/>
    <property type="match status" value="1"/>
</dbReference>
<dbReference type="SUPFAM" id="SSF56037">
    <property type="entry name" value="PheT/TilS domain"/>
    <property type="match status" value="1"/>
</dbReference>
<dbReference type="InterPro" id="IPR005121">
    <property type="entry name" value="Fdx_antiC-bd"/>
</dbReference>
<evidence type="ECO:0000256" key="6">
    <source>
        <dbReference type="ARBA" id="ARBA00022840"/>
    </source>
</evidence>